<dbReference type="InterPro" id="IPR016980">
    <property type="entry name" value="S-AdoMet-dep_MeTrfase_Alr7345"/>
</dbReference>
<evidence type="ECO:0000313" key="3">
    <source>
        <dbReference type="Proteomes" id="UP000520156"/>
    </source>
</evidence>
<dbReference type="EMBL" id="JACLAU010000017">
    <property type="protein sequence ID" value="MBC2652274.1"/>
    <property type="molecule type" value="Genomic_DNA"/>
</dbReference>
<comment type="caution">
    <text evidence="2">The sequence shown here is derived from an EMBL/GenBank/DDBJ whole genome shotgun (WGS) entry which is preliminary data.</text>
</comment>
<keyword evidence="2" id="KW-0808">Transferase</keyword>
<proteinExistence type="predicted"/>
<dbReference type="Proteomes" id="UP000520156">
    <property type="component" value="Unassembled WGS sequence"/>
</dbReference>
<dbReference type="GO" id="GO:0032259">
    <property type="term" value="P:methylation"/>
    <property type="evidence" value="ECO:0007669"/>
    <property type="project" value="UniProtKB-KW"/>
</dbReference>
<gene>
    <name evidence="2" type="ORF">H7F49_11195</name>
</gene>
<keyword evidence="1" id="KW-0732">Signal</keyword>
<feature type="signal peptide" evidence="1">
    <location>
        <begin position="1"/>
        <end position="19"/>
    </location>
</feature>
<protein>
    <submittedName>
        <fullName evidence="2">Class I SAM-dependent methyltransferase</fullName>
    </submittedName>
</protein>
<name>A0A7X1F973_9SPHN</name>
<dbReference type="GO" id="GO:0008168">
    <property type="term" value="F:methyltransferase activity"/>
    <property type="evidence" value="ECO:0007669"/>
    <property type="project" value="UniProtKB-KW"/>
</dbReference>
<dbReference type="InterPro" id="IPR029063">
    <property type="entry name" value="SAM-dependent_MTases_sf"/>
</dbReference>
<keyword evidence="2" id="KW-0489">Methyltransferase</keyword>
<reference evidence="2 3" key="1">
    <citation type="submission" date="2020-08" db="EMBL/GenBank/DDBJ databases">
        <title>The genome sequence of Novosphingobium flavum 4Y4.</title>
        <authorList>
            <person name="Liu Y."/>
        </authorList>
    </citation>
    <scope>NUCLEOTIDE SEQUENCE [LARGE SCALE GENOMIC DNA]</scope>
    <source>
        <strain evidence="2 3">4Y4</strain>
    </source>
</reference>
<dbReference type="AlphaFoldDB" id="A0A7X1F973"/>
<dbReference type="SUPFAM" id="SSF53335">
    <property type="entry name" value="S-adenosyl-L-methionine-dependent methyltransferases"/>
    <property type="match status" value="1"/>
</dbReference>
<accession>A0A7X1F973</accession>
<dbReference type="PIRSF" id="PIRSF031679">
    <property type="entry name" value="Mtase_Alr7345_prd"/>
    <property type="match status" value="1"/>
</dbReference>
<evidence type="ECO:0000256" key="1">
    <source>
        <dbReference type="SAM" id="SignalP"/>
    </source>
</evidence>
<sequence length="237" mass="25233">MAKILTGAVALALTAPALAKPAAPIAAAVADKARPADDTARDAARKPAEMLAFAQIRPGMKIGELLPGTGYFSRLFARAVGPRGTVYAWLPGTGPSRMTERFDPILKAYPNVRLVRGDAIAAPEKLDMIWTSQNYHDLYLRGGNADATNKAAFAALKPGGTYLVVDHRGAAGTGTSEAGTLHRIDEAAVISGVLRAGFVMDDESMALRRVEDDHTLPVFKLHDATDQMVLRFRKPAG</sequence>
<feature type="chain" id="PRO_5030954371" evidence="1">
    <location>
        <begin position="20"/>
        <end position="237"/>
    </location>
</feature>
<evidence type="ECO:0000313" key="2">
    <source>
        <dbReference type="EMBL" id="MBC2652274.1"/>
    </source>
</evidence>
<dbReference type="Gene3D" id="3.40.50.150">
    <property type="entry name" value="Vaccinia Virus protein VP39"/>
    <property type="match status" value="1"/>
</dbReference>
<keyword evidence="3" id="KW-1185">Reference proteome</keyword>
<organism evidence="2 3">
    <name type="scientific">Novosphingobium aerophilum</name>
    <dbReference type="NCBI Taxonomy" id="2839843"/>
    <lineage>
        <taxon>Bacteria</taxon>
        <taxon>Pseudomonadati</taxon>
        <taxon>Pseudomonadota</taxon>
        <taxon>Alphaproteobacteria</taxon>
        <taxon>Sphingomonadales</taxon>
        <taxon>Sphingomonadaceae</taxon>
        <taxon>Novosphingobium</taxon>
    </lineage>
</organism>